<dbReference type="Gene3D" id="1.25.40.390">
    <property type="match status" value="1"/>
</dbReference>
<comment type="subcellular location">
    <subcellularLocation>
        <location evidence="1">Cell outer membrane</location>
    </subcellularLocation>
</comment>
<keyword evidence="8" id="KW-1185">Reference proteome</keyword>
<evidence type="ECO:0000256" key="2">
    <source>
        <dbReference type="ARBA" id="ARBA00006275"/>
    </source>
</evidence>
<dbReference type="RefSeq" id="WP_237870641.1">
    <property type="nucleotide sequence ID" value="NZ_JAKLTR010000004.1"/>
</dbReference>
<organism evidence="7 8">
    <name type="scientific">Terrimonas ginsenosidimutans</name>
    <dbReference type="NCBI Taxonomy" id="2908004"/>
    <lineage>
        <taxon>Bacteria</taxon>
        <taxon>Pseudomonadati</taxon>
        <taxon>Bacteroidota</taxon>
        <taxon>Chitinophagia</taxon>
        <taxon>Chitinophagales</taxon>
        <taxon>Chitinophagaceae</taxon>
        <taxon>Terrimonas</taxon>
    </lineage>
</organism>
<name>A0ABS9KPS4_9BACT</name>
<dbReference type="Pfam" id="PF07980">
    <property type="entry name" value="SusD_RagB"/>
    <property type="match status" value="1"/>
</dbReference>
<comment type="similarity">
    <text evidence="2">Belongs to the SusD family.</text>
</comment>
<accession>A0ABS9KPS4</accession>
<dbReference type="InterPro" id="IPR012944">
    <property type="entry name" value="SusD_RagB_dom"/>
</dbReference>
<sequence length="152" mass="17060">MLDFPTQDLDDKELLQESNDVLHDHGSLAVISDAAEKKNDLPGDNRFFILITDPTILEVRRERGIGLSLEGFRFADILRWKRVELMTQEWNGFYVPSLNTPMDLNEDGILDVAFFRGTRPSPTVAGVTHVDVSARIGNAVNSQLLRKALPVN</sequence>
<evidence type="ECO:0000313" key="7">
    <source>
        <dbReference type="EMBL" id="MCG2614330.1"/>
    </source>
</evidence>
<comment type="caution">
    <text evidence="7">The sequence shown here is derived from an EMBL/GenBank/DDBJ whole genome shotgun (WGS) entry which is preliminary data.</text>
</comment>
<evidence type="ECO:0000313" key="8">
    <source>
        <dbReference type="Proteomes" id="UP001165367"/>
    </source>
</evidence>
<keyword evidence="4" id="KW-0472">Membrane</keyword>
<keyword evidence="3" id="KW-0732">Signal</keyword>
<dbReference type="Proteomes" id="UP001165367">
    <property type="component" value="Unassembled WGS sequence"/>
</dbReference>
<gene>
    <name evidence="7" type="ORF">LZZ85_08550</name>
</gene>
<evidence type="ECO:0000256" key="4">
    <source>
        <dbReference type="ARBA" id="ARBA00023136"/>
    </source>
</evidence>
<dbReference type="SUPFAM" id="SSF48452">
    <property type="entry name" value="TPR-like"/>
    <property type="match status" value="1"/>
</dbReference>
<feature type="domain" description="RagB/SusD" evidence="6">
    <location>
        <begin position="42"/>
        <end position="93"/>
    </location>
</feature>
<evidence type="ECO:0000259" key="6">
    <source>
        <dbReference type="Pfam" id="PF07980"/>
    </source>
</evidence>
<evidence type="ECO:0000256" key="5">
    <source>
        <dbReference type="ARBA" id="ARBA00023237"/>
    </source>
</evidence>
<keyword evidence="5" id="KW-0998">Cell outer membrane</keyword>
<dbReference type="InterPro" id="IPR011990">
    <property type="entry name" value="TPR-like_helical_dom_sf"/>
</dbReference>
<proteinExistence type="inferred from homology"/>
<dbReference type="EMBL" id="JAKLTR010000004">
    <property type="protein sequence ID" value="MCG2614330.1"/>
    <property type="molecule type" value="Genomic_DNA"/>
</dbReference>
<evidence type="ECO:0000256" key="3">
    <source>
        <dbReference type="ARBA" id="ARBA00022729"/>
    </source>
</evidence>
<evidence type="ECO:0000256" key="1">
    <source>
        <dbReference type="ARBA" id="ARBA00004442"/>
    </source>
</evidence>
<protein>
    <submittedName>
        <fullName evidence="7">RagB/SusD family nutrient uptake outer membrane protein</fullName>
    </submittedName>
</protein>
<reference evidence="7" key="1">
    <citation type="submission" date="2022-01" db="EMBL/GenBank/DDBJ databases">
        <authorList>
            <person name="Jo J.-H."/>
            <person name="Im W.-T."/>
        </authorList>
    </citation>
    <scope>NUCLEOTIDE SEQUENCE</scope>
    <source>
        <strain evidence="7">NA20</strain>
    </source>
</reference>